<dbReference type="InterPro" id="IPR002347">
    <property type="entry name" value="SDR_fam"/>
</dbReference>
<dbReference type="EMBL" id="BAWF01000009">
    <property type="protein sequence ID" value="GAF43656.1"/>
    <property type="molecule type" value="Genomic_DNA"/>
</dbReference>
<proteinExistence type="inferred from homology"/>
<reference evidence="4 5" key="1">
    <citation type="submission" date="2014-02" db="EMBL/GenBank/DDBJ databases">
        <title>Whole genome shotgun sequence of Rhodococcus wratislaviensis NBRC 100605.</title>
        <authorList>
            <person name="Hosoyama A."/>
            <person name="Tsuchikane K."/>
            <person name="Yoshida I."/>
            <person name="Ohji S."/>
            <person name="Ichikawa N."/>
            <person name="Yamazoe A."/>
            <person name="Fujita N."/>
        </authorList>
    </citation>
    <scope>NUCLEOTIDE SEQUENCE [LARGE SCALE GENOMIC DNA]</scope>
    <source>
        <strain evidence="4 5">NBRC 100605</strain>
    </source>
</reference>
<dbReference type="AlphaFoldDB" id="X0Q0I7"/>
<dbReference type="PRINTS" id="PR00081">
    <property type="entry name" value="GDHRDH"/>
</dbReference>
<sequence>MTAQQTAIVTGAASGLGMATARLLAKRPDLHVVVLDIQDEAGTRLAQELGGSFVHTDITDESQAIEAIESAVSVAPLRYLVNCAGGGWGSRTIGRDGEYTSAHPLGNFAKTMALNVLGTFNMTRIAATAMSRNTPDVNGERGSIVNTASVAAFEGQIGQVAYAAAKAGIVGMTLPLARDLAAAGIRVNTVAPGTFETPPMMAVDATIRQSLGDAVPFPKRLGSPPEFAELVSHLLSNPYINGETIRIDGAIRMGPK</sequence>
<dbReference type="Gene3D" id="3.40.50.720">
    <property type="entry name" value="NAD(P)-binding Rossmann-like Domain"/>
    <property type="match status" value="1"/>
</dbReference>
<dbReference type="PROSITE" id="PS00061">
    <property type="entry name" value="ADH_SHORT"/>
    <property type="match status" value="1"/>
</dbReference>
<evidence type="ECO:0000256" key="1">
    <source>
        <dbReference type="ARBA" id="ARBA00006484"/>
    </source>
</evidence>
<evidence type="ECO:0000256" key="3">
    <source>
        <dbReference type="RuleBase" id="RU000363"/>
    </source>
</evidence>
<protein>
    <submittedName>
        <fullName evidence="4">Putative 3-hydroxyacyl-CoA dehydrogenase</fullName>
    </submittedName>
</protein>
<dbReference type="PANTHER" id="PTHR43658:SF8">
    <property type="entry name" value="17-BETA-HYDROXYSTEROID DEHYDROGENASE 14-RELATED"/>
    <property type="match status" value="1"/>
</dbReference>
<dbReference type="Pfam" id="PF00106">
    <property type="entry name" value="adh_short"/>
    <property type="match status" value="1"/>
</dbReference>
<dbReference type="InterPro" id="IPR036291">
    <property type="entry name" value="NAD(P)-bd_dom_sf"/>
</dbReference>
<evidence type="ECO:0000256" key="2">
    <source>
        <dbReference type="ARBA" id="ARBA00023002"/>
    </source>
</evidence>
<accession>X0Q0I7</accession>
<comment type="similarity">
    <text evidence="1 3">Belongs to the short-chain dehydrogenases/reductases (SDR) family.</text>
</comment>
<evidence type="ECO:0000313" key="5">
    <source>
        <dbReference type="Proteomes" id="UP000019491"/>
    </source>
</evidence>
<keyword evidence="2" id="KW-0560">Oxidoreductase</keyword>
<organism evidence="4 5">
    <name type="scientific">Rhodococcus wratislaviensis NBRC 100605</name>
    <dbReference type="NCBI Taxonomy" id="1219028"/>
    <lineage>
        <taxon>Bacteria</taxon>
        <taxon>Bacillati</taxon>
        <taxon>Actinomycetota</taxon>
        <taxon>Actinomycetes</taxon>
        <taxon>Mycobacteriales</taxon>
        <taxon>Nocardiaceae</taxon>
        <taxon>Rhodococcus</taxon>
    </lineage>
</organism>
<evidence type="ECO:0000313" key="4">
    <source>
        <dbReference type="EMBL" id="GAF43656.1"/>
    </source>
</evidence>
<comment type="caution">
    <text evidence="4">The sequence shown here is derived from an EMBL/GenBank/DDBJ whole genome shotgun (WGS) entry which is preliminary data.</text>
</comment>
<dbReference type="PRINTS" id="PR00080">
    <property type="entry name" value="SDRFAMILY"/>
</dbReference>
<name>X0Q0I7_RHOWR</name>
<keyword evidence="5" id="KW-1185">Reference proteome</keyword>
<dbReference type="RefSeq" id="WP_037228578.1">
    <property type="nucleotide sequence ID" value="NZ_BAWF01000009.1"/>
</dbReference>
<dbReference type="Proteomes" id="UP000019491">
    <property type="component" value="Unassembled WGS sequence"/>
</dbReference>
<dbReference type="InterPro" id="IPR020904">
    <property type="entry name" value="Sc_DH/Rdtase_CS"/>
</dbReference>
<dbReference type="OrthoDB" id="9795647at2"/>
<dbReference type="PANTHER" id="PTHR43658">
    <property type="entry name" value="SHORT-CHAIN DEHYDROGENASE/REDUCTASE"/>
    <property type="match status" value="1"/>
</dbReference>
<gene>
    <name evidence="4" type="ORF">RW1_009_00800</name>
</gene>
<dbReference type="SUPFAM" id="SSF51735">
    <property type="entry name" value="NAD(P)-binding Rossmann-fold domains"/>
    <property type="match status" value="1"/>
</dbReference>
<dbReference type="GO" id="GO:0016491">
    <property type="term" value="F:oxidoreductase activity"/>
    <property type="evidence" value="ECO:0007669"/>
    <property type="project" value="UniProtKB-KW"/>
</dbReference>